<comment type="similarity">
    <text evidence="1">Belongs to the SCO1/2 family.</text>
</comment>
<dbReference type="eggNOG" id="COG1999">
    <property type="taxonomic scope" value="Bacteria"/>
</dbReference>
<dbReference type="PATRIC" id="fig|1247726.3.peg.2779"/>
<sequence>MIKRSEARSAIAFVIVVLLGLAAFAAVTAGFAAVTSDGVRRVQLQHNPRTLPDLPLVDSRGTPSSLRDYGKASEKVTFVTLVYLQCQSICRTSIAGQSWMQHAIYARGLQDQVRLLTLSFDPLNDSPQVMAEHAKRMGVNADLWRFATVRNQADLNRMLALFNIIVLPDGLGDYSHNAALFLIDEQGRLARAYDIDRPDLALADYLANSKGKGK</sequence>
<gene>
    <name evidence="4" type="ORF">MIM_c25290</name>
</gene>
<protein>
    <submittedName>
        <fullName evidence="4">Putative thioredoxin-like fold domain-containing protein</fullName>
    </submittedName>
</protein>
<reference evidence="4 5" key="1">
    <citation type="journal article" date="2014" name="Microbiology">
        <title>Unravelling the complete genome sequence of Advenella mimigardefordensis strain DPN7T and novel insights in the catabolism of the xenobiotic polythioester precursor 3,3'-dithiodipropionate.</title>
        <authorList>
            <person name="Wubbeler J.H."/>
            <person name="Hiessl S."/>
            <person name="Schuldes J."/>
            <person name="Thurmer A."/>
            <person name="Daniel R."/>
            <person name="Steinbuchel A."/>
        </authorList>
    </citation>
    <scope>NUCLEOTIDE SEQUENCE [LARGE SCALE GENOMIC DNA]</scope>
    <source>
        <strain evidence="5">DSM 17166 / LMG 22922 / DPN7</strain>
    </source>
</reference>
<dbReference type="InterPro" id="IPR036249">
    <property type="entry name" value="Thioredoxin-like_sf"/>
</dbReference>
<dbReference type="EMBL" id="CP003915">
    <property type="protein sequence ID" value="AHG64599.1"/>
    <property type="molecule type" value="Genomic_DNA"/>
</dbReference>
<dbReference type="AlphaFoldDB" id="W0PCI3"/>
<evidence type="ECO:0000256" key="1">
    <source>
        <dbReference type="ARBA" id="ARBA00010996"/>
    </source>
</evidence>
<name>W0PCI3_ADVMD</name>
<evidence type="ECO:0000313" key="5">
    <source>
        <dbReference type="Proteomes" id="UP000019095"/>
    </source>
</evidence>
<organism evidence="4 5">
    <name type="scientific">Advenella mimigardefordensis (strain DSM 17166 / LMG 22922 / DPN7)</name>
    <dbReference type="NCBI Taxonomy" id="1247726"/>
    <lineage>
        <taxon>Bacteria</taxon>
        <taxon>Pseudomonadati</taxon>
        <taxon>Pseudomonadota</taxon>
        <taxon>Betaproteobacteria</taxon>
        <taxon>Burkholderiales</taxon>
        <taxon>Alcaligenaceae</taxon>
    </lineage>
</organism>
<feature type="disulfide bond" description="Redox-active" evidence="3">
    <location>
        <begin position="86"/>
        <end position="90"/>
    </location>
</feature>
<feature type="binding site" evidence="2">
    <location>
        <position position="90"/>
    </location>
    <ligand>
        <name>Cu cation</name>
        <dbReference type="ChEBI" id="CHEBI:23378"/>
    </ligand>
</feature>
<accession>W0PCI3</accession>
<dbReference type="Pfam" id="PF02630">
    <property type="entry name" value="SCO1-SenC"/>
    <property type="match status" value="1"/>
</dbReference>
<dbReference type="InterPro" id="IPR003782">
    <property type="entry name" value="SCO1/SenC"/>
</dbReference>
<feature type="binding site" evidence="2">
    <location>
        <position position="86"/>
    </location>
    <ligand>
        <name>Cu cation</name>
        <dbReference type="ChEBI" id="CHEBI:23378"/>
    </ligand>
</feature>
<dbReference type="STRING" id="1247726.MIM_c25290"/>
<dbReference type="Gene3D" id="3.40.30.10">
    <property type="entry name" value="Glutaredoxin"/>
    <property type="match status" value="1"/>
</dbReference>
<evidence type="ECO:0000256" key="3">
    <source>
        <dbReference type="PIRSR" id="PIRSR603782-2"/>
    </source>
</evidence>
<evidence type="ECO:0000313" key="4">
    <source>
        <dbReference type="EMBL" id="AHG64599.1"/>
    </source>
</evidence>
<dbReference type="SUPFAM" id="SSF52833">
    <property type="entry name" value="Thioredoxin-like"/>
    <property type="match status" value="1"/>
</dbReference>
<keyword evidence="2" id="KW-0186">Copper</keyword>
<dbReference type="KEGG" id="amim:MIM_c25290"/>
<dbReference type="CDD" id="cd02968">
    <property type="entry name" value="SCO"/>
    <property type="match status" value="1"/>
</dbReference>
<keyword evidence="3" id="KW-1015">Disulfide bond</keyword>
<keyword evidence="2" id="KW-0479">Metal-binding</keyword>
<evidence type="ECO:0000256" key="2">
    <source>
        <dbReference type="PIRSR" id="PIRSR603782-1"/>
    </source>
</evidence>
<dbReference type="GO" id="GO:0046872">
    <property type="term" value="F:metal ion binding"/>
    <property type="evidence" value="ECO:0007669"/>
    <property type="project" value="UniProtKB-KW"/>
</dbReference>
<dbReference type="HOGENOM" id="CLU_050131_4_4_4"/>
<dbReference type="Proteomes" id="UP000019095">
    <property type="component" value="Chromosome"/>
</dbReference>
<keyword evidence="5" id="KW-1185">Reference proteome</keyword>
<proteinExistence type="inferred from homology"/>
<dbReference type="RefSeq" id="WP_042070319.1">
    <property type="nucleotide sequence ID" value="NZ_CP003915.1"/>
</dbReference>
<feature type="binding site" evidence="2">
    <location>
        <position position="176"/>
    </location>
    <ligand>
        <name>Cu cation</name>
        <dbReference type="ChEBI" id="CHEBI:23378"/>
    </ligand>
</feature>